<keyword evidence="3" id="KW-1185">Reference proteome</keyword>
<evidence type="ECO:0000256" key="1">
    <source>
        <dbReference type="SAM" id="SignalP"/>
    </source>
</evidence>
<sequence length="210" mass="23643">MRKWITGLAFSLLTSSAAFALPADDGKTGDLVGEKVFYRYTNAAGAKVMHHSLPAEAAQNGYEIVSLSGVVLKVVPRALTGEEAERAAEKKAEQQELDEWDAALLRRYSTVEDIEAAKQRKLADIEASMSILISNLNTVQGQVRSEYSRGASFERRGQPVPQVIYDTLAGLQQELEDTREKYIQREWEYEDIAEKFELDKERFSLIHTKK</sequence>
<keyword evidence="1" id="KW-0732">Signal</keyword>
<dbReference type="RefSeq" id="WP_290260068.1">
    <property type="nucleotide sequence ID" value="NZ_JAUFQG010000004.1"/>
</dbReference>
<proteinExistence type="predicted"/>
<evidence type="ECO:0000313" key="2">
    <source>
        <dbReference type="EMBL" id="MFC4361235.1"/>
    </source>
</evidence>
<gene>
    <name evidence="2" type="ORF">ACFOX3_02915</name>
</gene>
<evidence type="ECO:0000313" key="3">
    <source>
        <dbReference type="Proteomes" id="UP001595840"/>
    </source>
</evidence>
<feature type="chain" id="PRO_5045456249" description="DUF4124 domain-containing protein" evidence="1">
    <location>
        <begin position="21"/>
        <end position="210"/>
    </location>
</feature>
<reference evidence="3" key="1">
    <citation type="journal article" date="2019" name="Int. J. Syst. Evol. Microbiol.">
        <title>The Global Catalogue of Microorganisms (GCM) 10K type strain sequencing project: providing services to taxonomists for standard genome sequencing and annotation.</title>
        <authorList>
            <consortium name="The Broad Institute Genomics Platform"/>
            <consortium name="The Broad Institute Genome Sequencing Center for Infectious Disease"/>
            <person name="Wu L."/>
            <person name="Ma J."/>
        </authorList>
    </citation>
    <scope>NUCLEOTIDE SEQUENCE [LARGE SCALE GENOMIC DNA]</scope>
    <source>
        <strain evidence="3">CECT 8570</strain>
    </source>
</reference>
<evidence type="ECO:0008006" key="4">
    <source>
        <dbReference type="Google" id="ProtNLM"/>
    </source>
</evidence>
<dbReference type="EMBL" id="JBHSCX010000003">
    <property type="protein sequence ID" value="MFC4361235.1"/>
    <property type="molecule type" value="Genomic_DNA"/>
</dbReference>
<feature type="signal peptide" evidence="1">
    <location>
        <begin position="1"/>
        <end position="20"/>
    </location>
</feature>
<comment type="caution">
    <text evidence="2">The sequence shown here is derived from an EMBL/GenBank/DDBJ whole genome shotgun (WGS) entry which is preliminary data.</text>
</comment>
<accession>A0ABV8UZY4</accession>
<protein>
    <recommendedName>
        <fullName evidence="4">DUF4124 domain-containing protein</fullName>
    </recommendedName>
</protein>
<name>A0ABV8UZY4_9GAMM</name>
<dbReference type="Proteomes" id="UP001595840">
    <property type="component" value="Unassembled WGS sequence"/>
</dbReference>
<organism evidence="2 3">
    <name type="scientific">Simiduia curdlanivorans</name>
    <dbReference type="NCBI Taxonomy" id="1492769"/>
    <lineage>
        <taxon>Bacteria</taxon>
        <taxon>Pseudomonadati</taxon>
        <taxon>Pseudomonadota</taxon>
        <taxon>Gammaproteobacteria</taxon>
        <taxon>Cellvibrionales</taxon>
        <taxon>Cellvibrionaceae</taxon>
        <taxon>Simiduia</taxon>
    </lineage>
</organism>